<feature type="signal peptide" evidence="1">
    <location>
        <begin position="1"/>
        <end position="17"/>
    </location>
</feature>
<reference evidence="2 3" key="1">
    <citation type="journal article" date="2014" name="Agronomy (Basel)">
        <title>A Draft Genome Sequence for Ensete ventricosum, the Drought-Tolerant Tree Against Hunger.</title>
        <authorList>
            <person name="Harrison J."/>
            <person name="Moore K.A."/>
            <person name="Paszkiewicz K."/>
            <person name="Jones T."/>
            <person name="Grant M."/>
            <person name="Ambacheew D."/>
            <person name="Muzemil S."/>
            <person name="Studholme D.J."/>
        </authorList>
    </citation>
    <scope>NUCLEOTIDE SEQUENCE [LARGE SCALE GENOMIC DNA]</scope>
</reference>
<dbReference type="EMBL" id="AMZH03005858">
    <property type="protein sequence ID" value="RRT65315.1"/>
    <property type="molecule type" value="Genomic_DNA"/>
</dbReference>
<evidence type="ECO:0000256" key="1">
    <source>
        <dbReference type="SAM" id="SignalP"/>
    </source>
</evidence>
<accession>A0A426ZN11</accession>
<evidence type="ECO:0000313" key="2">
    <source>
        <dbReference type="EMBL" id="RRT65315.1"/>
    </source>
</evidence>
<proteinExistence type="predicted"/>
<dbReference type="Proteomes" id="UP000287651">
    <property type="component" value="Unassembled WGS sequence"/>
</dbReference>
<sequence length="163" mass="18057">MCHPNVTTLMVKYLTLSLFFLCKKDFPGIAAWVPFILHGEETYERAFCLQHLILPCLLFPGHGALESFSTSAVVVGTPTSATALMKGVWVLKFNLEEILERDEEVEDLLLTGEYRVAKGEGVLPYSPGSGFGTYRRQSPIVRGRQALNLAERAASVLHCRAIT</sequence>
<dbReference type="AlphaFoldDB" id="A0A426ZN11"/>
<protein>
    <submittedName>
        <fullName evidence="2">Uncharacterized protein</fullName>
    </submittedName>
</protein>
<gene>
    <name evidence="2" type="ORF">B296_00021525</name>
</gene>
<name>A0A426ZN11_ENSVE</name>
<organism evidence="2 3">
    <name type="scientific">Ensete ventricosum</name>
    <name type="common">Abyssinian banana</name>
    <name type="synonym">Musa ensete</name>
    <dbReference type="NCBI Taxonomy" id="4639"/>
    <lineage>
        <taxon>Eukaryota</taxon>
        <taxon>Viridiplantae</taxon>
        <taxon>Streptophyta</taxon>
        <taxon>Embryophyta</taxon>
        <taxon>Tracheophyta</taxon>
        <taxon>Spermatophyta</taxon>
        <taxon>Magnoliopsida</taxon>
        <taxon>Liliopsida</taxon>
        <taxon>Zingiberales</taxon>
        <taxon>Musaceae</taxon>
        <taxon>Ensete</taxon>
    </lineage>
</organism>
<comment type="caution">
    <text evidence="2">The sequence shown here is derived from an EMBL/GenBank/DDBJ whole genome shotgun (WGS) entry which is preliminary data.</text>
</comment>
<evidence type="ECO:0000313" key="3">
    <source>
        <dbReference type="Proteomes" id="UP000287651"/>
    </source>
</evidence>
<keyword evidence="1" id="KW-0732">Signal</keyword>
<feature type="chain" id="PRO_5019504877" evidence="1">
    <location>
        <begin position="18"/>
        <end position="163"/>
    </location>
</feature>